<dbReference type="InterPro" id="IPR046341">
    <property type="entry name" value="SET_dom_sf"/>
</dbReference>
<evidence type="ECO:0000313" key="5">
    <source>
        <dbReference type="Proteomes" id="UP000452235"/>
    </source>
</evidence>
<reference evidence="4 5" key="1">
    <citation type="submission" date="2020-01" db="EMBL/GenBank/DDBJ databases">
        <title>Aspergillus terreus IFO 6365 whole genome shotgun sequence.</title>
        <authorList>
            <person name="Kanamasa S."/>
            <person name="Takahashi H."/>
        </authorList>
    </citation>
    <scope>NUCLEOTIDE SEQUENCE [LARGE SCALE GENOMIC DNA]</scope>
    <source>
        <strain evidence="4 5">IFO 6365</strain>
    </source>
</reference>
<dbReference type="InterPro" id="IPR001214">
    <property type="entry name" value="SET_dom"/>
</dbReference>
<keyword evidence="3" id="KW-0862">Zinc</keyword>
<protein>
    <submittedName>
        <fullName evidence="4">SET and MYND domain protein</fullName>
    </submittedName>
</protein>
<dbReference type="PANTHER" id="PTHR12197">
    <property type="entry name" value="HISTONE-LYSINE N-METHYLTRANSFERASE SMYD"/>
    <property type="match status" value="1"/>
</dbReference>
<organism evidence="4 5">
    <name type="scientific">Aspergillus terreus</name>
    <dbReference type="NCBI Taxonomy" id="33178"/>
    <lineage>
        <taxon>Eukaryota</taxon>
        <taxon>Fungi</taxon>
        <taxon>Dikarya</taxon>
        <taxon>Ascomycota</taxon>
        <taxon>Pezizomycotina</taxon>
        <taxon>Eurotiomycetes</taxon>
        <taxon>Eurotiomycetidae</taxon>
        <taxon>Eurotiales</taxon>
        <taxon>Aspergillaceae</taxon>
        <taxon>Aspergillus</taxon>
        <taxon>Aspergillus subgen. Circumdati</taxon>
    </lineage>
</organism>
<dbReference type="VEuPathDB" id="FungiDB:ATEG_04442"/>
<comment type="caution">
    <text evidence="4">The sequence shown here is derived from an EMBL/GenBank/DDBJ whole genome shotgun (WGS) entry which is preliminary data.</text>
</comment>
<dbReference type="Proteomes" id="UP000452235">
    <property type="component" value="Unassembled WGS sequence"/>
</dbReference>
<dbReference type="EMBL" id="BLJY01000004">
    <property type="protein sequence ID" value="GFF14913.1"/>
    <property type="molecule type" value="Genomic_DNA"/>
</dbReference>
<keyword evidence="1" id="KW-0479">Metal-binding</keyword>
<evidence type="ECO:0000313" key="4">
    <source>
        <dbReference type="EMBL" id="GFF14913.1"/>
    </source>
</evidence>
<dbReference type="PROSITE" id="PS50280">
    <property type="entry name" value="SET"/>
    <property type="match status" value="1"/>
</dbReference>
<dbReference type="GO" id="GO:0008270">
    <property type="term" value="F:zinc ion binding"/>
    <property type="evidence" value="ECO:0007669"/>
    <property type="project" value="UniProtKB-KW"/>
</dbReference>
<dbReference type="InterPro" id="IPR050869">
    <property type="entry name" value="H3K4_H4K5_MeTrfase"/>
</dbReference>
<gene>
    <name evidence="4" type="ORF">ATEIFO6365_0004003100</name>
</gene>
<dbReference type="GO" id="GO:0005634">
    <property type="term" value="C:nucleus"/>
    <property type="evidence" value="ECO:0007669"/>
    <property type="project" value="TreeGrafter"/>
</dbReference>
<evidence type="ECO:0000256" key="1">
    <source>
        <dbReference type="ARBA" id="ARBA00022723"/>
    </source>
</evidence>
<dbReference type="Pfam" id="PF01753">
    <property type="entry name" value="zf-MYND"/>
    <property type="match status" value="1"/>
</dbReference>
<evidence type="ECO:0000256" key="3">
    <source>
        <dbReference type="ARBA" id="ARBA00022833"/>
    </source>
</evidence>
<sequence length="497" mass="54735">MSLDAPSPSTFRAKPGPAPDGLGTGLFATGNIKPGENILHIQDPFVAVLETQRLTDTCSGCFGKRQLESGTELRACTGCQVVKYCDKTCQSKDWKFAHSLECAIFCKLKPRVLPVNARAVLRIVQRSARRKYTPQELDLFQQLETHEKEIRRENAPQWERIALSSKAVKSYSQTDTPEDTISAFGAKLDVNSFNMTTALSDRIGLYLHPYAALINHSCAYNAVVGFDGAELFATALRPINRDEQIFISYVDATNPVDVRRNELRERYFFDCRCAKCAAEMDAPGRVRAPAAADAQSKAYTLMEVATGAGVDPAEAVRALESAMRTLRESESAGAGPPWRITEQPLVSLRDELIASLLGAGRFQTAFVQAAIRVVCVDSVVYPVRGHPIRQLHAWTLARLAIHLSQGMEEEEETDGLRVASFELHFSLLVWSLLSGLVDVEAESCAVPSFKRIARAAFGEVHREFLDKGVDPRGMGDGIKREWAKVKGLVGAALERGY</sequence>
<evidence type="ECO:0000256" key="2">
    <source>
        <dbReference type="ARBA" id="ARBA00022771"/>
    </source>
</evidence>
<keyword evidence="2" id="KW-0863">Zinc-finger</keyword>
<dbReference type="Gene3D" id="1.10.220.160">
    <property type="match status" value="1"/>
</dbReference>
<dbReference type="AlphaFoldDB" id="A0A5M3YNL4"/>
<dbReference type="Gene3D" id="6.10.140.2220">
    <property type="match status" value="1"/>
</dbReference>
<name>A0A5M3YNL4_ASPTE</name>
<accession>A0A5M3YNL4</accession>
<keyword evidence="5" id="KW-1185">Reference proteome</keyword>
<dbReference type="PROSITE" id="PS50865">
    <property type="entry name" value="ZF_MYND_2"/>
    <property type="match status" value="1"/>
</dbReference>
<dbReference type="PROSITE" id="PS01360">
    <property type="entry name" value="ZF_MYND_1"/>
    <property type="match status" value="1"/>
</dbReference>
<dbReference type="PANTHER" id="PTHR12197:SF251">
    <property type="entry name" value="EG:BACR7C10.4 PROTEIN"/>
    <property type="match status" value="1"/>
</dbReference>
<proteinExistence type="predicted"/>
<dbReference type="Pfam" id="PF00856">
    <property type="entry name" value="SET"/>
    <property type="match status" value="1"/>
</dbReference>
<dbReference type="Gene3D" id="2.170.270.10">
    <property type="entry name" value="SET domain"/>
    <property type="match status" value="1"/>
</dbReference>
<dbReference type="OrthoDB" id="5945798at2759"/>
<dbReference type="InterPro" id="IPR002893">
    <property type="entry name" value="Znf_MYND"/>
</dbReference>
<dbReference type="SUPFAM" id="SSF82199">
    <property type="entry name" value="SET domain"/>
    <property type="match status" value="1"/>
</dbReference>